<dbReference type="PROSITE" id="PS51257">
    <property type="entry name" value="PROKAR_LIPOPROTEIN"/>
    <property type="match status" value="1"/>
</dbReference>
<evidence type="ECO:0000313" key="3">
    <source>
        <dbReference type="Proteomes" id="UP000054526"/>
    </source>
</evidence>
<dbReference type="EMBL" id="JXAL01000029">
    <property type="protein sequence ID" value="KIL34549.1"/>
    <property type="molecule type" value="Genomic_DNA"/>
</dbReference>
<dbReference type="InterPro" id="IPR046878">
    <property type="entry name" value="Big_14"/>
</dbReference>
<gene>
    <name evidence="2" type="ORF">SD71_18925</name>
</gene>
<evidence type="ECO:0000313" key="2">
    <source>
        <dbReference type="EMBL" id="KIL34549.1"/>
    </source>
</evidence>
<name>A0ABR5A0E7_9BACL</name>
<comment type="caution">
    <text evidence="2">The sequence shown here is derived from an EMBL/GenBank/DDBJ whole genome shotgun (WGS) entry which is preliminary data.</text>
</comment>
<reference evidence="2 3" key="1">
    <citation type="submission" date="2014-12" db="EMBL/GenBank/DDBJ databases">
        <title>Draft genome sequence of Cohnella kolymensis strain B-2846.</title>
        <authorList>
            <person name="Karlyshev A.V."/>
            <person name="Kudryashova E.B."/>
        </authorList>
    </citation>
    <scope>NUCLEOTIDE SEQUENCE [LARGE SCALE GENOMIC DNA]</scope>
    <source>
        <strain evidence="2 3">VKM B-2846</strain>
    </source>
</reference>
<dbReference type="RefSeq" id="WP_041066729.1">
    <property type="nucleotide sequence ID" value="NZ_JXAL01000029.1"/>
</dbReference>
<evidence type="ECO:0000259" key="1">
    <source>
        <dbReference type="Pfam" id="PF20251"/>
    </source>
</evidence>
<organism evidence="2 3">
    <name type="scientific">Cohnella kolymensis</name>
    <dbReference type="NCBI Taxonomy" id="1590652"/>
    <lineage>
        <taxon>Bacteria</taxon>
        <taxon>Bacillati</taxon>
        <taxon>Bacillota</taxon>
        <taxon>Bacilli</taxon>
        <taxon>Bacillales</taxon>
        <taxon>Paenibacillaceae</taxon>
        <taxon>Cohnella</taxon>
    </lineage>
</organism>
<sequence>MKKLFALLLLTTLITGCERNGTSTPEPSASADQIAAKGISLQFVKSPDGNIELKWPTKDIFEKIGHPIQSGEKLRNLFPDQFPRKSPEATYAFHTRPSEEQGLYFQYFPADKQIRATLTEVDAKFKPIGLPPNVHTVSVDPRSNKDIVHKLPFRVNVIMPEKTDALYTLLTELVEKDGTVSDSIVYVYYVPGKFINAKLETDKKVYAPNDNLQLKITNHGPTNLAHGGRYDLEKKEQNGWVLLNGMKKATSIADVGYSAYTVGEFTQNIKLPDDLKPGTYRITKSVGADKTDYGIKLSVAFEVK</sequence>
<feature type="domain" description="Bacterial Ig-like" evidence="1">
    <location>
        <begin position="195"/>
        <end position="289"/>
    </location>
</feature>
<accession>A0ABR5A0E7</accession>
<dbReference type="Pfam" id="PF20251">
    <property type="entry name" value="Big_14"/>
    <property type="match status" value="1"/>
</dbReference>
<protein>
    <recommendedName>
        <fullName evidence="1">Bacterial Ig-like domain-containing protein</fullName>
    </recommendedName>
</protein>
<keyword evidence="3" id="KW-1185">Reference proteome</keyword>
<dbReference type="Proteomes" id="UP000054526">
    <property type="component" value="Unassembled WGS sequence"/>
</dbReference>
<dbReference type="Gene3D" id="2.60.40.1930">
    <property type="match status" value="1"/>
</dbReference>
<proteinExistence type="predicted"/>